<evidence type="ECO:0000256" key="2">
    <source>
        <dbReference type="ARBA" id="ARBA00022448"/>
    </source>
</evidence>
<dbReference type="CDD" id="cd17472">
    <property type="entry name" value="MFS_YajR_like"/>
    <property type="match status" value="1"/>
</dbReference>
<feature type="transmembrane region" description="Helical" evidence="7">
    <location>
        <begin position="216"/>
        <end position="238"/>
    </location>
</feature>
<sequence>MNKNYFSRKELLFLITISIALGIRQMAMTMVMPFISTYSKILAYSTPTLAGVALGIFGLTQAIFQIPFGIWSDKVGNKLVMLFGIMEVVIGLIIAYLATNIYLLIFARALQGSGAILAVGYSWVTGSVCAEKRPRALSILGTIIGVAAASSFALGSIVNKILSVKDMFLVCAALIFVVWVVILVFLKEEDNSASSSEIGGKIDIKGSLKTLLSNKLYVRLNLAGFINNFIMTGVFFIIPQYLDKITGMSGMWKVFMPAVIIAVICMRRVISFVEKGHSLKVIVISYIIIAIGVGCFFNKSSFYFILIGAILFMTGYILLNTVIPSVANDIAEDSYRGTANGIINSFQYVGSFVGSVAAGALWSNHESLVLIVLIVMSLLGVATVKINIE</sequence>
<evidence type="ECO:0000256" key="7">
    <source>
        <dbReference type="SAM" id="Phobius"/>
    </source>
</evidence>
<dbReference type="PANTHER" id="PTHR23517">
    <property type="entry name" value="RESISTANCE PROTEIN MDTM, PUTATIVE-RELATED-RELATED"/>
    <property type="match status" value="1"/>
</dbReference>
<feature type="transmembrane region" description="Helical" evidence="7">
    <location>
        <begin position="339"/>
        <end position="362"/>
    </location>
</feature>
<feature type="transmembrane region" description="Helical" evidence="7">
    <location>
        <begin position="250"/>
        <end position="266"/>
    </location>
</feature>
<keyword evidence="10" id="KW-1185">Reference proteome</keyword>
<evidence type="ECO:0000256" key="5">
    <source>
        <dbReference type="ARBA" id="ARBA00022989"/>
    </source>
</evidence>
<organism evidence="9 10">
    <name type="scientific">Clostridium omnivorum</name>
    <dbReference type="NCBI Taxonomy" id="1604902"/>
    <lineage>
        <taxon>Bacteria</taxon>
        <taxon>Bacillati</taxon>
        <taxon>Bacillota</taxon>
        <taxon>Clostridia</taxon>
        <taxon>Eubacteriales</taxon>
        <taxon>Clostridiaceae</taxon>
        <taxon>Clostridium</taxon>
    </lineage>
</organism>
<protein>
    <submittedName>
        <fullName evidence="9">MFS transporter</fullName>
    </submittedName>
</protein>
<dbReference type="Pfam" id="PF07690">
    <property type="entry name" value="MFS_1"/>
    <property type="match status" value="1"/>
</dbReference>
<dbReference type="Gene3D" id="1.20.1250.20">
    <property type="entry name" value="MFS general substrate transporter like domains"/>
    <property type="match status" value="1"/>
</dbReference>
<feature type="transmembrane region" description="Helical" evidence="7">
    <location>
        <begin position="167"/>
        <end position="186"/>
    </location>
</feature>
<dbReference type="RefSeq" id="WP_264849778.1">
    <property type="nucleotide sequence ID" value="NZ_BRXR01000001.1"/>
</dbReference>
<dbReference type="InterPro" id="IPR036259">
    <property type="entry name" value="MFS_trans_sf"/>
</dbReference>
<feature type="transmembrane region" description="Helical" evidence="7">
    <location>
        <begin position="278"/>
        <end position="297"/>
    </location>
</feature>
<comment type="caution">
    <text evidence="9">The sequence shown here is derived from an EMBL/GenBank/DDBJ whole genome shotgun (WGS) entry which is preliminary data.</text>
</comment>
<reference evidence="9 10" key="1">
    <citation type="journal article" date="2024" name="Int. J. Syst. Evol. Microbiol.">
        <title>Clostridium omnivorum sp. nov., isolated from anoxic soil under the treatment of reductive soil disinfestation.</title>
        <authorList>
            <person name="Ueki A."/>
            <person name="Tonouchi A."/>
            <person name="Kaku N."/>
            <person name="Honma S."/>
            <person name="Ueki K."/>
        </authorList>
    </citation>
    <scope>NUCLEOTIDE SEQUENCE [LARGE SCALE GENOMIC DNA]</scope>
    <source>
        <strain evidence="9 10">E14</strain>
    </source>
</reference>
<feature type="transmembrane region" description="Helical" evidence="7">
    <location>
        <begin position="368"/>
        <end position="388"/>
    </location>
</feature>
<dbReference type="InterPro" id="IPR050171">
    <property type="entry name" value="MFS_Transporters"/>
</dbReference>
<proteinExistence type="predicted"/>
<feature type="transmembrane region" description="Helical" evidence="7">
    <location>
        <begin position="136"/>
        <end position="155"/>
    </location>
</feature>
<evidence type="ECO:0000256" key="3">
    <source>
        <dbReference type="ARBA" id="ARBA00022475"/>
    </source>
</evidence>
<feature type="transmembrane region" description="Helical" evidence="7">
    <location>
        <begin position="12"/>
        <end position="35"/>
    </location>
</feature>
<evidence type="ECO:0000256" key="1">
    <source>
        <dbReference type="ARBA" id="ARBA00004651"/>
    </source>
</evidence>
<keyword evidence="3" id="KW-1003">Cell membrane</keyword>
<keyword evidence="6 7" id="KW-0472">Membrane</keyword>
<evidence type="ECO:0000256" key="6">
    <source>
        <dbReference type="ARBA" id="ARBA00023136"/>
    </source>
</evidence>
<feature type="transmembrane region" description="Helical" evidence="7">
    <location>
        <begin position="105"/>
        <end position="124"/>
    </location>
</feature>
<dbReference type="PANTHER" id="PTHR23517:SF2">
    <property type="entry name" value="MULTIDRUG RESISTANCE PROTEIN MDTH"/>
    <property type="match status" value="1"/>
</dbReference>
<dbReference type="EMBL" id="BRXR01000001">
    <property type="protein sequence ID" value="GLC30513.1"/>
    <property type="molecule type" value="Genomic_DNA"/>
</dbReference>
<gene>
    <name evidence="9" type="ORF">bsdE14_19230</name>
</gene>
<name>A0ABQ5N5J3_9CLOT</name>
<keyword evidence="4 7" id="KW-0812">Transmembrane</keyword>
<feature type="transmembrane region" description="Helical" evidence="7">
    <location>
        <begin position="303"/>
        <end position="327"/>
    </location>
</feature>
<dbReference type="InterPro" id="IPR020846">
    <property type="entry name" value="MFS_dom"/>
</dbReference>
<comment type="subcellular location">
    <subcellularLocation>
        <location evidence="1">Cell membrane</location>
        <topology evidence="1">Multi-pass membrane protein</topology>
    </subcellularLocation>
</comment>
<feature type="domain" description="Major facilitator superfamily (MFS) profile" evidence="8">
    <location>
        <begin position="13"/>
        <end position="389"/>
    </location>
</feature>
<keyword evidence="5 7" id="KW-1133">Transmembrane helix</keyword>
<dbReference type="Proteomes" id="UP001208567">
    <property type="component" value="Unassembled WGS sequence"/>
</dbReference>
<evidence type="ECO:0000313" key="9">
    <source>
        <dbReference type="EMBL" id="GLC30513.1"/>
    </source>
</evidence>
<evidence type="ECO:0000256" key="4">
    <source>
        <dbReference type="ARBA" id="ARBA00022692"/>
    </source>
</evidence>
<evidence type="ECO:0000259" key="8">
    <source>
        <dbReference type="PROSITE" id="PS50850"/>
    </source>
</evidence>
<dbReference type="SUPFAM" id="SSF103473">
    <property type="entry name" value="MFS general substrate transporter"/>
    <property type="match status" value="1"/>
</dbReference>
<keyword evidence="2" id="KW-0813">Transport</keyword>
<evidence type="ECO:0000313" key="10">
    <source>
        <dbReference type="Proteomes" id="UP001208567"/>
    </source>
</evidence>
<dbReference type="InterPro" id="IPR011701">
    <property type="entry name" value="MFS"/>
</dbReference>
<accession>A0ABQ5N5J3</accession>
<feature type="transmembrane region" description="Helical" evidence="7">
    <location>
        <begin position="79"/>
        <end position="99"/>
    </location>
</feature>
<dbReference type="PROSITE" id="PS50850">
    <property type="entry name" value="MFS"/>
    <property type="match status" value="1"/>
</dbReference>